<protein>
    <recommendedName>
        <fullName evidence="8">J domain-containing protein</fullName>
    </recommendedName>
</protein>
<proteinExistence type="predicted"/>
<dbReference type="Gene3D" id="1.10.287.110">
    <property type="entry name" value="DnaJ domain"/>
    <property type="match status" value="1"/>
</dbReference>
<keyword evidence="10" id="KW-1185">Reference proteome</keyword>
<feature type="signal peptide" evidence="7">
    <location>
        <begin position="1"/>
        <end position="19"/>
    </location>
</feature>
<dbReference type="SMART" id="SM00271">
    <property type="entry name" value="DnaJ"/>
    <property type="match status" value="1"/>
</dbReference>
<feature type="chain" id="PRO_5042204923" description="J domain-containing protein" evidence="7">
    <location>
        <begin position="20"/>
        <end position="236"/>
    </location>
</feature>
<dbReference type="PANTHER" id="PTHR44653:SF2">
    <property type="entry name" value="DNAJ HOMOLOG SUBFAMILY C MEMBER 1"/>
    <property type="match status" value="1"/>
</dbReference>
<reference evidence="9" key="1">
    <citation type="submission" date="2020-05" db="EMBL/GenBank/DDBJ databases">
        <title>Phylogenomic resolution of chytrid fungi.</title>
        <authorList>
            <person name="Stajich J.E."/>
            <person name="Amses K."/>
            <person name="Simmons R."/>
            <person name="Seto K."/>
            <person name="Myers J."/>
            <person name="Bonds A."/>
            <person name="Quandt C.A."/>
            <person name="Barry K."/>
            <person name="Liu P."/>
            <person name="Grigoriev I."/>
            <person name="Longcore J.E."/>
            <person name="James T.Y."/>
        </authorList>
    </citation>
    <scope>NUCLEOTIDE SEQUENCE</scope>
    <source>
        <strain evidence="9">PLAUS21</strain>
    </source>
</reference>
<dbReference type="CDD" id="cd06257">
    <property type="entry name" value="DnaJ"/>
    <property type="match status" value="1"/>
</dbReference>
<dbReference type="GO" id="GO:0012505">
    <property type="term" value="C:endomembrane system"/>
    <property type="evidence" value="ECO:0007669"/>
    <property type="project" value="UniProtKB-SubCell"/>
</dbReference>
<dbReference type="PANTHER" id="PTHR44653">
    <property type="entry name" value="DNAJ HOMOLOG SUBFAMILY C MEMBER 1"/>
    <property type="match status" value="1"/>
</dbReference>
<sequence>MRINSIFLFLVTLFSVVQCWEPEDQAIFELQDALKKVDPKANFYSILEVDKTADTKTINKAYRKVSLQYHPDKNSSEEAAALYKLLTSIQATLKNKKLRALYDKHLKRGFPVWRGNNYHYNRFEPSVPLVILMVLLFVSFAQYLTAWAMYYKRKLTPPVEEEKETIKTYTQLKKELKKQKDAPVISKKEFRKGISSESIKVEEQEIPTPSIMDVVIVQLPMCIYSKFTKSDKPKAE</sequence>
<keyword evidence="3 6" id="KW-1133">Transmembrane helix</keyword>
<comment type="caution">
    <text evidence="9">The sequence shown here is derived from an EMBL/GenBank/DDBJ whole genome shotgun (WGS) entry which is preliminary data.</text>
</comment>
<accession>A0AAD5Y7D1</accession>
<dbReference type="PRINTS" id="PR00625">
    <property type="entry name" value="JDOMAIN"/>
</dbReference>
<feature type="transmembrane region" description="Helical" evidence="6">
    <location>
        <begin position="129"/>
        <end position="150"/>
    </location>
</feature>
<name>A0AAD5Y7D1_9FUNG</name>
<evidence type="ECO:0000256" key="3">
    <source>
        <dbReference type="ARBA" id="ARBA00022989"/>
    </source>
</evidence>
<dbReference type="InterPro" id="IPR052606">
    <property type="entry name" value="DnaJ_domain_protein"/>
</dbReference>
<dbReference type="InterPro" id="IPR036869">
    <property type="entry name" value="J_dom_sf"/>
</dbReference>
<gene>
    <name evidence="9" type="ORF">HK103_006140</name>
</gene>
<evidence type="ECO:0000256" key="4">
    <source>
        <dbReference type="ARBA" id="ARBA00023136"/>
    </source>
</evidence>
<evidence type="ECO:0000256" key="6">
    <source>
        <dbReference type="SAM" id="Phobius"/>
    </source>
</evidence>
<dbReference type="InterPro" id="IPR001623">
    <property type="entry name" value="DnaJ_domain"/>
</dbReference>
<feature type="domain" description="J" evidence="8">
    <location>
        <begin position="42"/>
        <end position="106"/>
    </location>
</feature>
<keyword evidence="4 6" id="KW-0472">Membrane</keyword>
<keyword evidence="1 6" id="KW-0812">Transmembrane</keyword>
<dbReference type="EMBL" id="JADGKB010000062">
    <property type="protein sequence ID" value="KAJ3255698.1"/>
    <property type="molecule type" value="Genomic_DNA"/>
</dbReference>
<evidence type="ECO:0000313" key="9">
    <source>
        <dbReference type="EMBL" id="KAJ3255698.1"/>
    </source>
</evidence>
<dbReference type="AlphaFoldDB" id="A0AAD5Y7D1"/>
<comment type="subcellular location">
    <subcellularLocation>
        <location evidence="5">Endomembrane system</location>
        <topology evidence="5">Single-pass membrane protein</topology>
    </subcellularLocation>
</comment>
<evidence type="ECO:0000259" key="8">
    <source>
        <dbReference type="PROSITE" id="PS50076"/>
    </source>
</evidence>
<evidence type="ECO:0000256" key="5">
    <source>
        <dbReference type="ARBA" id="ARBA00037847"/>
    </source>
</evidence>
<evidence type="ECO:0000256" key="7">
    <source>
        <dbReference type="SAM" id="SignalP"/>
    </source>
</evidence>
<dbReference type="Proteomes" id="UP001210925">
    <property type="component" value="Unassembled WGS sequence"/>
</dbReference>
<dbReference type="Pfam" id="PF00226">
    <property type="entry name" value="DnaJ"/>
    <property type="match status" value="1"/>
</dbReference>
<dbReference type="PROSITE" id="PS50076">
    <property type="entry name" value="DNAJ_2"/>
    <property type="match status" value="1"/>
</dbReference>
<evidence type="ECO:0000256" key="2">
    <source>
        <dbReference type="ARBA" id="ARBA00022729"/>
    </source>
</evidence>
<evidence type="ECO:0000256" key="1">
    <source>
        <dbReference type="ARBA" id="ARBA00022692"/>
    </source>
</evidence>
<keyword evidence="2 7" id="KW-0732">Signal</keyword>
<evidence type="ECO:0000313" key="10">
    <source>
        <dbReference type="Proteomes" id="UP001210925"/>
    </source>
</evidence>
<dbReference type="SUPFAM" id="SSF46565">
    <property type="entry name" value="Chaperone J-domain"/>
    <property type="match status" value="1"/>
</dbReference>
<organism evidence="9 10">
    <name type="scientific">Boothiomyces macroporosus</name>
    <dbReference type="NCBI Taxonomy" id="261099"/>
    <lineage>
        <taxon>Eukaryota</taxon>
        <taxon>Fungi</taxon>
        <taxon>Fungi incertae sedis</taxon>
        <taxon>Chytridiomycota</taxon>
        <taxon>Chytridiomycota incertae sedis</taxon>
        <taxon>Chytridiomycetes</taxon>
        <taxon>Rhizophydiales</taxon>
        <taxon>Terramycetaceae</taxon>
        <taxon>Boothiomyces</taxon>
    </lineage>
</organism>